<comment type="similarity">
    <text evidence="2">Belongs to the trans-sulfuration enzymes family.</text>
</comment>
<keyword evidence="3" id="KW-0663">Pyridoxal phosphate</keyword>
<dbReference type="InterPro" id="IPR000277">
    <property type="entry name" value="Cys/Met-Metab_PyrdxlP-dep_enz"/>
</dbReference>
<dbReference type="EMBL" id="UINC01157906">
    <property type="protein sequence ID" value="SVD55148.1"/>
    <property type="molecule type" value="Genomic_DNA"/>
</dbReference>
<comment type="cofactor">
    <cofactor evidence="1">
        <name>pyridoxal 5'-phosphate</name>
        <dbReference type="ChEBI" id="CHEBI:597326"/>
    </cofactor>
</comment>
<dbReference type="InterPro" id="IPR006233">
    <property type="entry name" value="Cys_b_lyase_bac"/>
</dbReference>
<dbReference type="GO" id="GO:0047804">
    <property type="term" value="F:cysteine-S-conjugate beta-lyase activity"/>
    <property type="evidence" value="ECO:0007669"/>
    <property type="project" value="InterPro"/>
</dbReference>
<evidence type="ECO:0000256" key="3">
    <source>
        <dbReference type="ARBA" id="ARBA00022898"/>
    </source>
</evidence>
<protein>
    <recommendedName>
        <fullName evidence="6">Cystathionine beta-lyase</fullName>
    </recommendedName>
</protein>
<evidence type="ECO:0000256" key="1">
    <source>
        <dbReference type="ARBA" id="ARBA00001933"/>
    </source>
</evidence>
<dbReference type="InterPro" id="IPR015422">
    <property type="entry name" value="PyrdxlP-dep_Trfase_small"/>
</dbReference>
<dbReference type="Gene3D" id="3.90.1150.10">
    <property type="entry name" value="Aspartate Aminotransferase, domain 1"/>
    <property type="match status" value="1"/>
</dbReference>
<dbReference type="AlphaFoldDB" id="A0A382WAI8"/>
<proteinExistence type="inferred from homology"/>
<evidence type="ECO:0000313" key="5">
    <source>
        <dbReference type="EMBL" id="SVD55148.1"/>
    </source>
</evidence>
<dbReference type="PANTHER" id="PTHR43500">
    <property type="entry name" value="CYSTATHIONINE BETA-LYASE-RELATED"/>
    <property type="match status" value="1"/>
</dbReference>
<dbReference type="GO" id="GO:0019346">
    <property type="term" value="P:transsulfuration"/>
    <property type="evidence" value="ECO:0007669"/>
    <property type="project" value="InterPro"/>
</dbReference>
<organism evidence="5">
    <name type="scientific">marine metagenome</name>
    <dbReference type="NCBI Taxonomy" id="408172"/>
    <lineage>
        <taxon>unclassified sequences</taxon>
        <taxon>metagenomes</taxon>
        <taxon>ecological metagenomes</taxon>
    </lineage>
</organism>
<gene>
    <name evidence="5" type="ORF">METZ01_LOCUS408002</name>
</gene>
<name>A0A382WAI8_9ZZZZ</name>
<keyword evidence="4" id="KW-0456">Lyase</keyword>
<accession>A0A382WAI8</accession>
<sequence length="98" mass="11456">NHKNHNIWKRDFSGSSGLFSFELNKKYSNIVFEKFYKKLRIFKIGYSWGGFQSLITFPIISNRKYKESLKGSLVRVYCGLEDSNDQIKDIIGALKILK</sequence>
<dbReference type="Pfam" id="PF01053">
    <property type="entry name" value="Cys_Met_Meta_PP"/>
    <property type="match status" value="1"/>
</dbReference>
<evidence type="ECO:0000256" key="4">
    <source>
        <dbReference type="ARBA" id="ARBA00023239"/>
    </source>
</evidence>
<dbReference type="GO" id="GO:0019450">
    <property type="term" value="P:L-cysteine catabolic process to pyruvate"/>
    <property type="evidence" value="ECO:0007669"/>
    <property type="project" value="TreeGrafter"/>
</dbReference>
<reference evidence="5" key="1">
    <citation type="submission" date="2018-05" db="EMBL/GenBank/DDBJ databases">
        <authorList>
            <person name="Lanie J.A."/>
            <person name="Ng W.-L."/>
            <person name="Kazmierczak K.M."/>
            <person name="Andrzejewski T.M."/>
            <person name="Davidsen T.M."/>
            <person name="Wayne K.J."/>
            <person name="Tettelin H."/>
            <person name="Glass J.I."/>
            <person name="Rusch D."/>
            <person name="Podicherti R."/>
            <person name="Tsui H.-C.T."/>
            <person name="Winkler M.E."/>
        </authorList>
    </citation>
    <scope>NUCLEOTIDE SEQUENCE</scope>
</reference>
<evidence type="ECO:0000256" key="2">
    <source>
        <dbReference type="ARBA" id="ARBA00009077"/>
    </source>
</evidence>
<dbReference type="PANTHER" id="PTHR43500:SF1">
    <property type="entry name" value="CYSTATHIONINE BETA-LYASE-RELATED"/>
    <property type="match status" value="1"/>
</dbReference>
<dbReference type="InterPro" id="IPR015424">
    <property type="entry name" value="PyrdxlP-dep_Trfase"/>
</dbReference>
<dbReference type="GO" id="GO:0030170">
    <property type="term" value="F:pyridoxal phosphate binding"/>
    <property type="evidence" value="ECO:0007669"/>
    <property type="project" value="InterPro"/>
</dbReference>
<dbReference type="SUPFAM" id="SSF53383">
    <property type="entry name" value="PLP-dependent transferases"/>
    <property type="match status" value="1"/>
</dbReference>
<feature type="non-terminal residue" evidence="5">
    <location>
        <position position="1"/>
    </location>
</feature>
<evidence type="ECO:0008006" key="6">
    <source>
        <dbReference type="Google" id="ProtNLM"/>
    </source>
</evidence>